<dbReference type="Proteomes" id="UP000001937">
    <property type="component" value="Chromosome"/>
</dbReference>
<dbReference type="RefSeq" id="WP_011435565.1">
    <property type="nucleotide sequence ID" value="NC_007777.1"/>
</dbReference>
<accession>Q2JDZ5</accession>
<dbReference type="AlphaFoldDB" id="Q2JDZ5"/>
<dbReference type="Pfam" id="PF19707">
    <property type="entry name" value="DUF6204"/>
    <property type="match status" value="1"/>
</dbReference>
<organism evidence="1 2">
    <name type="scientific">Frankia casuarinae (strain DSM 45818 / CECT 9043 / HFP020203 / CcI3)</name>
    <dbReference type="NCBI Taxonomy" id="106370"/>
    <lineage>
        <taxon>Bacteria</taxon>
        <taxon>Bacillati</taxon>
        <taxon>Actinomycetota</taxon>
        <taxon>Actinomycetes</taxon>
        <taxon>Frankiales</taxon>
        <taxon>Frankiaceae</taxon>
        <taxon>Frankia</taxon>
    </lineage>
</organism>
<evidence type="ECO:0000313" key="1">
    <source>
        <dbReference type="EMBL" id="ABD10497.1"/>
    </source>
</evidence>
<protein>
    <submittedName>
        <fullName evidence="1">Uncharacterized protein</fullName>
    </submittedName>
</protein>
<dbReference type="STRING" id="106370.Francci3_1117"/>
<evidence type="ECO:0000313" key="2">
    <source>
        <dbReference type="Proteomes" id="UP000001937"/>
    </source>
</evidence>
<gene>
    <name evidence="1" type="ordered locus">Francci3_1117</name>
</gene>
<dbReference type="eggNOG" id="ENOG5033KNR">
    <property type="taxonomic scope" value="Bacteria"/>
</dbReference>
<keyword evidence="2" id="KW-1185">Reference proteome</keyword>
<dbReference type="EMBL" id="CP000249">
    <property type="protein sequence ID" value="ABD10497.1"/>
    <property type="molecule type" value="Genomic_DNA"/>
</dbReference>
<dbReference type="InterPro" id="IPR045778">
    <property type="entry name" value="DUF6204"/>
</dbReference>
<dbReference type="OrthoDB" id="4803789at2"/>
<dbReference type="KEGG" id="fra:Francci3_1117"/>
<proteinExistence type="predicted"/>
<reference evidence="1 2" key="1">
    <citation type="journal article" date="2007" name="Genome Res.">
        <title>Genome characteristics of facultatively symbiotic Frankia sp. strains reflect host range and host plant biogeography.</title>
        <authorList>
            <person name="Normand P."/>
            <person name="Lapierre P."/>
            <person name="Tisa L.S."/>
            <person name="Gogarten J.P."/>
            <person name="Alloisio N."/>
            <person name="Bagnarol E."/>
            <person name="Bassi C.A."/>
            <person name="Berry A.M."/>
            <person name="Bickhart D.M."/>
            <person name="Choisne N."/>
            <person name="Couloux A."/>
            <person name="Cournoyer B."/>
            <person name="Cruveiller S."/>
            <person name="Daubin V."/>
            <person name="Demange N."/>
            <person name="Francino M.P."/>
            <person name="Goltsman E."/>
            <person name="Huang Y."/>
            <person name="Kopp O.R."/>
            <person name="Labarre L."/>
            <person name="Lapidus A."/>
            <person name="Lavire C."/>
            <person name="Marechal J."/>
            <person name="Martinez M."/>
            <person name="Mastronunzio J.E."/>
            <person name="Mullin B.C."/>
            <person name="Niemann J."/>
            <person name="Pujic P."/>
            <person name="Rawnsley T."/>
            <person name="Rouy Z."/>
            <person name="Schenowitz C."/>
            <person name="Sellstedt A."/>
            <person name="Tavares F."/>
            <person name="Tomkins J.P."/>
            <person name="Vallenet D."/>
            <person name="Valverde C."/>
            <person name="Wall L.G."/>
            <person name="Wang Y."/>
            <person name="Medigue C."/>
            <person name="Benson D.R."/>
        </authorList>
    </citation>
    <scope>NUCLEOTIDE SEQUENCE [LARGE SCALE GENOMIC DNA]</scope>
    <source>
        <strain evidence="2">DSM 45818 / CECT 9043 / CcI3</strain>
    </source>
</reference>
<sequence>MPEHVYRVLVRGRFDKLDPPAREKLRRNADQQDVLNASFTEEGTLVYNESIVAFTFRLVVRVEFDDKAEQRAQDAAEERLMARFDEIGCGYRDLRFGVTDMDSMKINRPARERR</sequence>
<name>Q2JDZ5_FRACC</name>
<dbReference type="HOGENOM" id="CLU_153937_0_0_11"/>